<keyword evidence="2" id="KW-0561">Oxygen transport</keyword>
<evidence type="ECO:0000313" key="6">
    <source>
        <dbReference type="EMBL" id="ABF42650.1"/>
    </source>
</evidence>
<gene>
    <name evidence="6" type="ordered locus">Acid345_3649</name>
</gene>
<evidence type="ECO:0000256" key="1">
    <source>
        <dbReference type="ARBA" id="ARBA00010587"/>
    </source>
</evidence>
<evidence type="ECO:0000256" key="4">
    <source>
        <dbReference type="ARBA" id="ARBA00023004"/>
    </source>
</evidence>
<dbReference type="NCBIfam" id="TIGR02481">
    <property type="entry name" value="hemeryth_dom"/>
    <property type="match status" value="1"/>
</dbReference>
<dbReference type="EMBL" id="CP000360">
    <property type="protein sequence ID" value="ABF42650.1"/>
    <property type="molecule type" value="Genomic_DNA"/>
</dbReference>
<name>Q1IKF0_KORVE</name>
<dbReference type="Proteomes" id="UP000002432">
    <property type="component" value="Chromosome"/>
</dbReference>
<evidence type="ECO:0000313" key="7">
    <source>
        <dbReference type="Proteomes" id="UP000002432"/>
    </source>
</evidence>
<dbReference type="RefSeq" id="WP_011524449.1">
    <property type="nucleotide sequence ID" value="NC_008009.1"/>
</dbReference>
<dbReference type="EnsemblBacteria" id="ABF42650">
    <property type="protein sequence ID" value="ABF42650"/>
    <property type="gene ID" value="Acid345_3649"/>
</dbReference>
<sequence>MDEVGVRDRLTFGIPRLDSQHEQLLQLVRQMREADAGGKSLCELRLLAATLTLHTRMHFMDEEMFMEGAGYPGLEAHRRRHAEFTEGLLRLQSGLLSTSRSQFARIVEYELGWIHQHLEDEDNELGRWLEENKIFAESLDWEAPPGPGSIPISSP</sequence>
<dbReference type="InterPro" id="IPR016131">
    <property type="entry name" value="Haemerythrin_Fe_BS"/>
</dbReference>
<accession>Q1IKF0</accession>
<dbReference type="CDD" id="cd12107">
    <property type="entry name" value="Hemerythrin"/>
    <property type="match status" value="1"/>
</dbReference>
<evidence type="ECO:0000256" key="3">
    <source>
        <dbReference type="ARBA" id="ARBA00022723"/>
    </source>
</evidence>
<dbReference type="KEGG" id="aba:Acid345_3649"/>
<proteinExistence type="inferred from homology"/>
<dbReference type="InterPro" id="IPR050669">
    <property type="entry name" value="Hemerythrin"/>
</dbReference>
<dbReference type="InterPro" id="IPR012827">
    <property type="entry name" value="Hemerythrin_metal-bd"/>
</dbReference>
<dbReference type="OrthoDB" id="9797092at2"/>
<keyword evidence="4" id="KW-0408">Iron</keyword>
<dbReference type="GO" id="GO:0046872">
    <property type="term" value="F:metal ion binding"/>
    <property type="evidence" value="ECO:0007669"/>
    <property type="project" value="UniProtKB-KW"/>
</dbReference>
<organism evidence="6 7">
    <name type="scientific">Koribacter versatilis (strain Ellin345)</name>
    <dbReference type="NCBI Taxonomy" id="204669"/>
    <lineage>
        <taxon>Bacteria</taxon>
        <taxon>Pseudomonadati</taxon>
        <taxon>Acidobacteriota</taxon>
        <taxon>Terriglobia</taxon>
        <taxon>Terriglobales</taxon>
        <taxon>Candidatus Korobacteraceae</taxon>
        <taxon>Candidatus Korobacter</taxon>
    </lineage>
</organism>
<dbReference type="PROSITE" id="PS00550">
    <property type="entry name" value="HEMERYTHRINS"/>
    <property type="match status" value="1"/>
</dbReference>
<dbReference type="SUPFAM" id="SSF47188">
    <property type="entry name" value="Hemerythrin-like"/>
    <property type="match status" value="1"/>
</dbReference>
<keyword evidence="2" id="KW-0813">Transport</keyword>
<dbReference type="GO" id="GO:0005344">
    <property type="term" value="F:oxygen carrier activity"/>
    <property type="evidence" value="ECO:0007669"/>
    <property type="project" value="UniProtKB-KW"/>
</dbReference>
<protein>
    <submittedName>
        <fullName evidence="6">Hemerythrin-like, metal-binding protein</fullName>
    </submittedName>
</protein>
<evidence type="ECO:0000256" key="2">
    <source>
        <dbReference type="ARBA" id="ARBA00022621"/>
    </source>
</evidence>
<dbReference type="InterPro" id="IPR035938">
    <property type="entry name" value="Hemerythrin-like_sf"/>
</dbReference>
<dbReference type="AlphaFoldDB" id="Q1IKF0"/>
<dbReference type="PANTHER" id="PTHR37164:SF1">
    <property type="entry name" value="BACTERIOHEMERYTHRIN"/>
    <property type="match status" value="1"/>
</dbReference>
<dbReference type="STRING" id="204669.Acid345_3649"/>
<dbReference type="Pfam" id="PF01814">
    <property type="entry name" value="Hemerythrin"/>
    <property type="match status" value="1"/>
</dbReference>
<evidence type="ECO:0000259" key="5">
    <source>
        <dbReference type="Pfam" id="PF01814"/>
    </source>
</evidence>
<keyword evidence="3" id="KW-0479">Metal-binding</keyword>
<dbReference type="PANTHER" id="PTHR37164">
    <property type="entry name" value="BACTERIOHEMERYTHRIN"/>
    <property type="match status" value="1"/>
</dbReference>
<feature type="domain" description="Hemerythrin-like" evidence="5">
    <location>
        <begin position="14"/>
        <end position="129"/>
    </location>
</feature>
<reference evidence="6 7" key="1">
    <citation type="journal article" date="2009" name="Appl. Environ. Microbiol.">
        <title>Three genomes from the phylum Acidobacteria provide insight into the lifestyles of these microorganisms in soils.</title>
        <authorList>
            <person name="Ward N.L."/>
            <person name="Challacombe J.F."/>
            <person name="Janssen P.H."/>
            <person name="Henrissat B."/>
            <person name="Coutinho P.M."/>
            <person name="Wu M."/>
            <person name="Xie G."/>
            <person name="Haft D.H."/>
            <person name="Sait M."/>
            <person name="Badger J."/>
            <person name="Barabote R.D."/>
            <person name="Bradley B."/>
            <person name="Brettin T.S."/>
            <person name="Brinkac L.M."/>
            <person name="Bruce D."/>
            <person name="Creasy T."/>
            <person name="Daugherty S.C."/>
            <person name="Davidsen T.M."/>
            <person name="DeBoy R.T."/>
            <person name="Detter J.C."/>
            <person name="Dodson R.J."/>
            <person name="Durkin A.S."/>
            <person name="Ganapathy A."/>
            <person name="Gwinn-Giglio M."/>
            <person name="Han C.S."/>
            <person name="Khouri H."/>
            <person name="Kiss H."/>
            <person name="Kothari S.P."/>
            <person name="Madupu R."/>
            <person name="Nelson K.E."/>
            <person name="Nelson W.C."/>
            <person name="Paulsen I."/>
            <person name="Penn K."/>
            <person name="Ren Q."/>
            <person name="Rosovitz M.J."/>
            <person name="Selengut J.D."/>
            <person name="Shrivastava S."/>
            <person name="Sullivan S.A."/>
            <person name="Tapia R."/>
            <person name="Thompson L.S."/>
            <person name="Watkins K.L."/>
            <person name="Yang Q."/>
            <person name="Yu C."/>
            <person name="Zafar N."/>
            <person name="Zhou L."/>
            <person name="Kuske C.R."/>
        </authorList>
    </citation>
    <scope>NUCLEOTIDE SEQUENCE [LARGE SCALE GENOMIC DNA]</scope>
    <source>
        <strain evidence="6 7">Ellin345</strain>
    </source>
</reference>
<dbReference type="HOGENOM" id="CLU_086902_3_1_0"/>
<keyword evidence="7" id="KW-1185">Reference proteome</keyword>
<dbReference type="Gene3D" id="1.20.120.50">
    <property type="entry name" value="Hemerythrin-like"/>
    <property type="match status" value="1"/>
</dbReference>
<dbReference type="eggNOG" id="COG2703">
    <property type="taxonomic scope" value="Bacteria"/>
</dbReference>
<comment type="similarity">
    <text evidence="1">Belongs to the hemerythrin family.</text>
</comment>
<dbReference type="InterPro" id="IPR012312">
    <property type="entry name" value="Hemerythrin-like"/>
</dbReference>